<proteinExistence type="predicted"/>
<evidence type="ECO:0000313" key="2">
    <source>
        <dbReference type="Proteomes" id="UP000501690"/>
    </source>
</evidence>
<accession>A0A4D6L271</accession>
<dbReference type="Proteomes" id="UP000501690">
    <property type="component" value="Linkage Group LG2"/>
</dbReference>
<dbReference type="EMBL" id="CP039346">
    <property type="protein sequence ID" value="QCD82637.1"/>
    <property type="molecule type" value="Genomic_DNA"/>
</dbReference>
<name>A0A4D6L271_VIGUN</name>
<protein>
    <submittedName>
        <fullName evidence="1">Uncharacterized protein</fullName>
    </submittedName>
</protein>
<evidence type="ECO:0000313" key="1">
    <source>
        <dbReference type="EMBL" id="QCD82637.1"/>
    </source>
</evidence>
<keyword evidence="2" id="KW-1185">Reference proteome</keyword>
<gene>
    <name evidence="1" type="ORF">DEO72_LG2g2977</name>
</gene>
<dbReference type="AlphaFoldDB" id="A0A4D6L271"/>
<sequence length="141" mass="15226">MVAGFFFFSGDTAPQCRFVVAQGGNVPLVRSAAVVREMMACCYGCGVKLLPWLCEIKLHGGEVVVRVRCAGSRDGAARCCSRLVVAGVGETLQVCEGRRCVVVADEMKRCGNSRWSERKLPWWLTEIAAAAAVEGGRRGEN</sequence>
<reference evidence="1 2" key="1">
    <citation type="submission" date="2019-04" db="EMBL/GenBank/DDBJ databases">
        <title>An improved genome assembly and genetic linkage map for asparagus bean, Vigna unguiculata ssp. sesquipedialis.</title>
        <authorList>
            <person name="Xia Q."/>
            <person name="Zhang R."/>
            <person name="Dong Y."/>
        </authorList>
    </citation>
    <scope>NUCLEOTIDE SEQUENCE [LARGE SCALE GENOMIC DNA]</scope>
    <source>
        <tissue evidence="1">Leaf</tissue>
    </source>
</reference>
<organism evidence="1 2">
    <name type="scientific">Vigna unguiculata</name>
    <name type="common">Cowpea</name>
    <dbReference type="NCBI Taxonomy" id="3917"/>
    <lineage>
        <taxon>Eukaryota</taxon>
        <taxon>Viridiplantae</taxon>
        <taxon>Streptophyta</taxon>
        <taxon>Embryophyta</taxon>
        <taxon>Tracheophyta</taxon>
        <taxon>Spermatophyta</taxon>
        <taxon>Magnoliopsida</taxon>
        <taxon>eudicotyledons</taxon>
        <taxon>Gunneridae</taxon>
        <taxon>Pentapetalae</taxon>
        <taxon>rosids</taxon>
        <taxon>fabids</taxon>
        <taxon>Fabales</taxon>
        <taxon>Fabaceae</taxon>
        <taxon>Papilionoideae</taxon>
        <taxon>50 kb inversion clade</taxon>
        <taxon>NPAAA clade</taxon>
        <taxon>indigoferoid/millettioid clade</taxon>
        <taxon>Phaseoleae</taxon>
        <taxon>Vigna</taxon>
    </lineage>
</organism>